<dbReference type="FunFam" id="3.40.50.720:FF:000259">
    <property type="entry name" value="Sepiapterin reductase"/>
    <property type="match status" value="1"/>
</dbReference>
<evidence type="ECO:0000256" key="5">
    <source>
        <dbReference type="ARBA" id="ARBA00019170"/>
    </source>
</evidence>
<dbReference type="InterPro" id="IPR002347">
    <property type="entry name" value="SDR_fam"/>
</dbReference>
<name>A0A7G3AVW6_LUTLO</name>
<dbReference type="GO" id="GO:0004757">
    <property type="term" value="F:sepiapterin reductase (NADP+) activity"/>
    <property type="evidence" value="ECO:0007669"/>
    <property type="project" value="UniProtKB-EC"/>
</dbReference>
<organism evidence="10">
    <name type="scientific">Lutzomyia longipalpis</name>
    <name type="common">Sand fly</name>
    <dbReference type="NCBI Taxonomy" id="7200"/>
    <lineage>
        <taxon>Eukaryota</taxon>
        <taxon>Metazoa</taxon>
        <taxon>Ecdysozoa</taxon>
        <taxon>Arthropoda</taxon>
        <taxon>Hexapoda</taxon>
        <taxon>Insecta</taxon>
        <taxon>Pterygota</taxon>
        <taxon>Neoptera</taxon>
        <taxon>Endopterygota</taxon>
        <taxon>Diptera</taxon>
        <taxon>Nematocera</taxon>
        <taxon>Psychodoidea</taxon>
        <taxon>Psychodidae</taxon>
        <taxon>Lutzomyia</taxon>
        <taxon>Lutzomyia</taxon>
    </lineage>
</organism>
<sequence>MGGLNLNQVGFLLVTGASRGIGQTMAVECAKVMKPGSLILLLARSAAGLESTKGEILRANDRVTIVTASVDLSEPSKEALEGIVTKALANSSKESFQYALMIHNVGTLGDVGKWAVDMDNQAIWREHFAMNVFSVAILNAVFMATFPETKKFIVNVTSKAAIEPFPSMSLYCSSRAAREMYFRCLAAENPTICVLNYSPGPVDTDMAADIRTNSIDPELKTTMTGLFTSGNLVTRQQTTKKFIQVLQEGAFASGAHTFMFLTKLAWNSRTTLPLLITAVFLAMDFRMQVELDLHMENQDFQNDGSVDDLEDDESGSSSDYYYDSDSSITNEEEEPDHQEIREIHRIQLGIQ</sequence>
<dbReference type="CDD" id="cd05367">
    <property type="entry name" value="SPR-like_SDR_c"/>
    <property type="match status" value="1"/>
</dbReference>
<comment type="subcellular location">
    <subcellularLocation>
        <location evidence="1">Cytoplasm</location>
    </subcellularLocation>
</comment>
<evidence type="ECO:0000256" key="3">
    <source>
        <dbReference type="ARBA" id="ARBA00011738"/>
    </source>
</evidence>
<reference evidence="10" key="1">
    <citation type="journal article" date="2020" name="BMC">
        <title>Leishmania infection induces a limited differential gene expression in the sand fly midgut.</title>
        <authorList>
            <person name="Coutinho-Abreu I.V."/>
            <person name="Serafim T.D."/>
            <person name="Meneses C."/>
            <person name="Kamhawi S."/>
            <person name="Oliveira F."/>
            <person name="Valenzuela J.G."/>
        </authorList>
    </citation>
    <scope>NUCLEOTIDE SEQUENCE</scope>
    <source>
        <strain evidence="10">Jacobina</strain>
        <tissue evidence="10">Midgut</tissue>
    </source>
</reference>
<feature type="compositionally biased region" description="Low complexity" evidence="9">
    <location>
        <begin position="315"/>
        <end position="327"/>
    </location>
</feature>
<dbReference type="Pfam" id="PF00106">
    <property type="entry name" value="adh_short"/>
    <property type="match status" value="1"/>
</dbReference>
<keyword evidence="6" id="KW-0963">Cytoplasm</keyword>
<dbReference type="VEuPathDB" id="VectorBase:LLONM1_001008"/>
<comment type="similarity">
    <text evidence="2">Belongs to the sepiapterin reductase family.</text>
</comment>
<evidence type="ECO:0000256" key="9">
    <source>
        <dbReference type="SAM" id="MobiDB-lite"/>
    </source>
</evidence>
<dbReference type="InterPro" id="IPR051721">
    <property type="entry name" value="Biopterin_syn/organic_redct"/>
</dbReference>
<evidence type="ECO:0000256" key="6">
    <source>
        <dbReference type="ARBA" id="ARBA00022490"/>
    </source>
</evidence>
<dbReference type="InterPro" id="IPR036291">
    <property type="entry name" value="NAD(P)-bd_dom_sf"/>
</dbReference>
<dbReference type="EMBL" id="GITU01006920">
    <property type="protein sequence ID" value="MBC1175623.1"/>
    <property type="molecule type" value="Transcribed_RNA"/>
</dbReference>
<protein>
    <recommendedName>
        <fullName evidence="5">Sepiapterin reductase</fullName>
        <ecNumber evidence="4">1.1.1.153</ecNumber>
    </recommendedName>
</protein>
<dbReference type="PANTHER" id="PTHR44085">
    <property type="entry name" value="SEPIAPTERIN REDUCTASE"/>
    <property type="match status" value="1"/>
</dbReference>
<dbReference type="GO" id="GO:0005737">
    <property type="term" value="C:cytoplasm"/>
    <property type="evidence" value="ECO:0007669"/>
    <property type="project" value="UniProtKB-SubCell"/>
</dbReference>
<dbReference type="GO" id="GO:0006729">
    <property type="term" value="P:tetrahydrobiopterin biosynthetic process"/>
    <property type="evidence" value="ECO:0007669"/>
    <property type="project" value="InterPro"/>
</dbReference>
<feature type="compositionally biased region" description="Acidic residues" evidence="9">
    <location>
        <begin position="305"/>
        <end position="314"/>
    </location>
</feature>
<evidence type="ECO:0000256" key="4">
    <source>
        <dbReference type="ARBA" id="ARBA00013075"/>
    </source>
</evidence>
<comment type="subunit">
    <text evidence="3">Homodimer.</text>
</comment>
<proteinExistence type="inferred from homology"/>
<dbReference type="EC" id="1.1.1.153" evidence="4"/>
<dbReference type="PRINTS" id="PR00081">
    <property type="entry name" value="GDHRDH"/>
</dbReference>
<evidence type="ECO:0000256" key="1">
    <source>
        <dbReference type="ARBA" id="ARBA00004496"/>
    </source>
</evidence>
<feature type="region of interest" description="Disordered" evidence="9">
    <location>
        <begin position="300"/>
        <end position="342"/>
    </location>
</feature>
<dbReference type="Gene3D" id="3.40.50.720">
    <property type="entry name" value="NAD(P)-binding Rossmann-like Domain"/>
    <property type="match status" value="1"/>
</dbReference>
<dbReference type="PANTHER" id="PTHR44085:SF2">
    <property type="entry name" value="SEPIAPTERIN REDUCTASE"/>
    <property type="match status" value="1"/>
</dbReference>
<evidence type="ECO:0000313" key="10">
    <source>
        <dbReference type="EMBL" id="MBC1175623.1"/>
    </source>
</evidence>
<evidence type="ECO:0000256" key="8">
    <source>
        <dbReference type="ARBA" id="ARBA00023002"/>
    </source>
</evidence>
<keyword evidence="8" id="KW-0560">Oxidoreductase</keyword>
<dbReference type="SUPFAM" id="SSF51735">
    <property type="entry name" value="NAD(P)-binding Rossmann-fold domains"/>
    <property type="match status" value="1"/>
</dbReference>
<evidence type="ECO:0000256" key="2">
    <source>
        <dbReference type="ARBA" id="ARBA00010483"/>
    </source>
</evidence>
<evidence type="ECO:0000256" key="7">
    <source>
        <dbReference type="ARBA" id="ARBA00022857"/>
    </source>
</evidence>
<keyword evidence="7" id="KW-0521">NADP</keyword>
<accession>A0A7G3AVW6</accession>
<dbReference type="InterPro" id="IPR006393">
    <property type="entry name" value="Sepiapterin_red"/>
</dbReference>
<dbReference type="AlphaFoldDB" id="A0A7G3AVW6"/>
<dbReference type="NCBIfam" id="TIGR01500">
    <property type="entry name" value="sepiapter_red"/>
    <property type="match status" value="1"/>
</dbReference>